<organism evidence="2 3">
    <name type="scientific">Athelia psychrophila</name>
    <dbReference type="NCBI Taxonomy" id="1759441"/>
    <lineage>
        <taxon>Eukaryota</taxon>
        <taxon>Fungi</taxon>
        <taxon>Dikarya</taxon>
        <taxon>Basidiomycota</taxon>
        <taxon>Agaricomycotina</taxon>
        <taxon>Agaricomycetes</taxon>
        <taxon>Agaricomycetidae</taxon>
        <taxon>Atheliales</taxon>
        <taxon>Atheliaceae</taxon>
        <taxon>Athelia</taxon>
    </lineage>
</organism>
<feature type="region of interest" description="Disordered" evidence="1">
    <location>
        <begin position="1"/>
        <end position="54"/>
    </location>
</feature>
<evidence type="ECO:0000313" key="3">
    <source>
        <dbReference type="Proteomes" id="UP000076532"/>
    </source>
</evidence>
<accession>A0A166ILL0</accession>
<gene>
    <name evidence="2" type="ORF">FIBSPDRAFT_862180</name>
</gene>
<dbReference type="AlphaFoldDB" id="A0A166ILL0"/>
<protein>
    <submittedName>
        <fullName evidence="2">Uncharacterized protein</fullName>
    </submittedName>
</protein>
<keyword evidence="3" id="KW-1185">Reference proteome</keyword>
<dbReference type="Proteomes" id="UP000076532">
    <property type="component" value="Unassembled WGS sequence"/>
</dbReference>
<name>A0A166ILL0_9AGAM</name>
<reference evidence="2 3" key="1">
    <citation type="journal article" date="2016" name="Mol. Biol. Evol.">
        <title>Comparative Genomics of Early-Diverging Mushroom-Forming Fungi Provides Insights into the Origins of Lignocellulose Decay Capabilities.</title>
        <authorList>
            <person name="Nagy L.G."/>
            <person name="Riley R."/>
            <person name="Tritt A."/>
            <person name="Adam C."/>
            <person name="Daum C."/>
            <person name="Floudas D."/>
            <person name="Sun H."/>
            <person name="Yadav J.S."/>
            <person name="Pangilinan J."/>
            <person name="Larsson K.H."/>
            <person name="Matsuura K."/>
            <person name="Barry K."/>
            <person name="Labutti K."/>
            <person name="Kuo R."/>
            <person name="Ohm R.A."/>
            <person name="Bhattacharya S.S."/>
            <person name="Shirouzu T."/>
            <person name="Yoshinaga Y."/>
            <person name="Martin F.M."/>
            <person name="Grigoriev I.V."/>
            <person name="Hibbett D.S."/>
        </authorList>
    </citation>
    <scope>NUCLEOTIDE SEQUENCE [LARGE SCALE GENOMIC DNA]</scope>
    <source>
        <strain evidence="2 3">CBS 109695</strain>
    </source>
</reference>
<feature type="compositionally biased region" description="Polar residues" evidence="1">
    <location>
        <begin position="1"/>
        <end position="10"/>
    </location>
</feature>
<proteinExistence type="predicted"/>
<feature type="compositionally biased region" description="Low complexity" evidence="1">
    <location>
        <begin position="15"/>
        <end position="43"/>
    </location>
</feature>
<evidence type="ECO:0000313" key="2">
    <source>
        <dbReference type="EMBL" id="KZP19953.1"/>
    </source>
</evidence>
<evidence type="ECO:0000256" key="1">
    <source>
        <dbReference type="SAM" id="MobiDB-lite"/>
    </source>
</evidence>
<sequence>MTTKPLSETVHSIFAPTSAPTRSPPRSTTSSPASCTSSSTIPPYRRPPPLAVPVPTRTYARATDAAAARDPLRLYVPGPAAPDRGRARGVLGAEAGVFVRVLSWNAGVLGGEEEEEGRRGW</sequence>
<dbReference type="EMBL" id="KV417559">
    <property type="protein sequence ID" value="KZP19953.1"/>
    <property type="molecule type" value="Genomic_DNA"/>
</dbReference>